<evidence type="ECO:0000256" key="2">
    <source>
        <dbReference type="SAM" id="SignalP"/>
    </source>
</evidence>
<feature type="domain" description="PpiC" evidence="3">
    <location>
        <begin position="248"/>
        <end position="347"/>
    </location>
</feature>
<organism evidence="4 5">
    <name type="scientific">Urbifossiella limnaea</name>
    <dbReference type="NCBI Taxonomy" id="2528023"/>
    <lineage>
        <taxon>Bacteria</taxon>
        <taxon>Pseudomonadati</taxon>
        <taxon>Planctomycetota</taxon>
        <taxon>Planctomycetia</taxon>
        <taxon>Gemmatales</taxon>
        <taxon>Gemmataceae</taxon>
        <taxon>Urbifossiella</taxon>
    </lineage>
</organism>
<dbReference type="SUPFAM" id="SSF109998">
    <property type="entry name" value="Triger factor/SurA peptide-binding domain-like"/>
    <property type="match status" value="1"/>
</dbReference>
<name>A0A517Y0G8_9BACT</name>
<dbReference type="InterPro" id="IPR050245">
    <property type="entry name" value="PrsA_foldase"/>
</dbReference>
<keyword evidence="2" id="KW-0732">Signal</keyword>
<dbReference type="InterPro" id="IPR000297">
    <property type="entry name" value="PPIase_PpiC"/>
</dbReference>
<evidence type="ECO:0000313" key="4">
    <source>
        <dbReference type="EMBL" id="QDU23253.1"/>
    </source>
</evidence>
<evidence type="ECO:0000313" key="5">
    <source>
        <dbReference type="Proteomes" id="UP000319576"/>
    </source>
</evidence>
<dbReference type="GO" id="GO:0003755">
    <property type="term" value="F:peptidyl-prolyl cis-trans isomerase activity"/>
    <property type="evidence" value="ECO:0007669"/>
    <property type="project" value="UniProtKB-KW"/>
</dbReference>
<proteinExistence type="predicted"/>
<evidence type="ECO:0000256" key="1">
    <source>
        <dbReference type="PROSITE-ProRule" id="PRU00278"/>
    </source>
</evidence>
<keyword evidence="1" id="KW-0697">Rotamase</keyword>
<sequence precursor="true">MDATARFRRTLGLVALLAGCQAAAADRPVGRAQSPDGPLPPVAPLAPAAPVAPAAQPASFTAPPVKAAAAALAGDPRIKVVALVGLRNTVTEQEVWEAARQRVQDYINVVDGPGGKQTVVKDDAKAKEVYNDELKRIVERELVLEEMEAKLKKAGKAAVMDDIKDFAGKLADRKLRDFKSRTKAKTDDDFRAALAVMGLTPGVVKRQIERQVMADEYVRNSLKDRGRTVSLGDVRRYYDEHPDEYSRPEAVAWQHIFISAARFPTREAARQHAEKVRAEAAAGANFEALCKQHDHGIAANQRAEGVGHKRGEIQPAELEPVVLATPAGGVAAVVETPPGYHIAKVATRQEAGRLPFTVQVQDDIREKLMRKMQEAEYKRIVGELWQRGVVHFISTP</sequence>
<keyword evidence="5" id="KW-1185">Reference proteome</keyword>
<evidence type="ECO:0000259" key="3">
    <source>
        <dbReference type="PROSITE" id="PS50198"/>
    </source>
</evidence>
<dbReference type="InterPro" id="IPR027304">
    <property type="entry name" value="Trigger_fact/SurA_dom_sf"/>
</dbReference>
<dbReference type="Gene3D" id="3.10.50.40">
    <property type="match status" value="1"/>
</dbReference>
<dbReference type="InterPro" id="IPR046357">
    <property type="entry name" value="PPIase_dom_sf"/>
</dbReference>
<gene>
    <name evidence="4" type="primary">prsA2</name>
    <name evidence="4" type="ORF">ETAA1_52450</name>
</gene>
<dbReference type="OrthoDB" id="270355at2"/>
<feature type="chain" id="PRO_5022191806" evidence="2">
    <location>
        <begin position="25"/>
        <end position="396"/>
    </location>
</feature>
<dbReference type="SUPFAM" id="SSF54534">
    <property type="entry name" value="FKBP-like"/>
    <property type="match status" value="1"/>
</dbReference>
<keyword evidence="1 4" id="KW-0413">Isomerase</keyword>
<dbReference type="PROSITE" id="PS51257">
    <property type="entry name" value="PROKAR_LIPOPROTEIN"/>
    <property type="match status" value="1"/>
</dbReference>
<dbReference type="PROSITE" id="PS50198">
    <property type="entry name" value="PPIC_PPIASE_2"/>
    <property type="match status" value="1"/>
</dbReference>
<dbReference type="EC" id="5.2.1.8" evidence="4"/>
<dbReference type="EMBL" id="CP036273">
    <property type="protein sequence ID" value="QDU23253.1"/>
    <property type="molecule type" value="Genomic_DNA"/>
</dbReference>
<dbReference type="PANTHER" id="PTHR47245">
    <property type="entry name" value="PEPTIDYLPROLYL ISOMERASE"/>
    <property type="match status" value="1"/>
</dbReference>
<protein>
    <submittedName>
        <fullName evidence="4">Foldase protein PrsA 2</fullName>
        <ecNumber evidence="4">5.2.1.8</ecNumber>
    </submittedName>
</protein>
<dbReference type="Pfam" id="PF13145">
    <property type="entry name" value="Rotamase_2"/>
    <property type="match status" value="1"/>
</dbReference>
<dbReference type="PANTHER" id="PTHR47245:SF2">
    <property type="entry name" value="PEPTIDYL-PROLYL CIS-TRANS ISOMERASE HP_0175-RELATED"/>
    <property type="match status" value="1"/>
</dbReference>
<accession>A0A517Y0G8</accession>
<dbReference type="KEGG" id="uli:ETAA1_52450"/>
<dbReference type="AlphaFoldDB" id="A0A517Y0G8"/>
<feature type="signal peptide" evidence="2">
    <location>
        <begin position="1"/>
        <end position="24"/>
    </location>
</feature>
<dbReference type="Proteomes" id="UP000319576">
    <property type="component" value="Chromosome"/>
</dbReference>
<dbReference type="RefSeq" id="WP_145243374.1">
    <property type="nucleotide sequence ID" value="NZ_CP036273.1"/>
</dbReference>
<reference evidence="4 5" key="1">
    <citation type="submission" date="2019-02" db="EMBL/GenBank/DDBJ databases">
        <title>Deep-cultivation of Planctomycetes and their phenomic and genomic characterization uncovers novel biology.</title>
        <authorList>
            <person name="Wiegand S."/>
            <person name="Jogler M."/>
            <person name="Boedeker C."/>
            <person name="Pinto D."/>
            <person name="Vollmers J."/>
            <person name="Rivas-Marin E."/>
            <person name="Kohn T."/>
            <person name="Peeters S.H."/>
            <person name="Heuer A."/>
            <person name="Rast P."/>
            <person name="Oberbeckmann S."/>
            <person name="Bunk B."/>
            <person name="Jeske O."/>
            <person name="Meyerdierks A."/>
            <person name="Storesund J.E."/>
            <person name="Kallscheuer N."/>
            <person name="Luecker S."/>
            <person name="Lage O.M."/>
            <person name="Pohl T."/>
            <person name="Merkel B.J."/>
            <person name="Hornburger P."/>
            <person name="Mueller R.-W."/>
            <person name="Bruemmer F."/>
            <person name="Labrenz M."/>
            <person name="Spormann A.M."/>
            <person name="Op den Camp H."/>
            <person name="Overmann J."/>
            <person name="Amann R."/>
            <person name="Jetten M.S.M."/>
            <person name="Mascher T."/>
            <person name="Medema M.H."/>
            <person name="Devos D.P."/>
            <person name="Kaster A.-K."/>
            <person name="Ovreas L."/>
            <person name="Rohde M."/>
            <person name="Galperin M.Y."/>
            <person name="Jogler C."/>
        </authorList>
    </citation>
    <scope>NUCLEOTIDE SEQUENCE [LARGE SCALE GENOMIC DNA]</scope>
    <source>
        <strain evidence="4 5">ETA_A1</strain>
    </source>
</reference>
<dbReference type="Gene3D" id="1.10.4030.10">
    <property type="entry name" value="Porin chaperone SurA, peptide-binding domain"/>
    <property type="match status" value="1"/>
</dbReference>